<sequence>MPGWKMHSVFCSTHGIAFLGTPLQPLHETSLTTLAEIVIQSIGLAKQKDIVNVLKSGFKAVFSDNPTNFDIMQEARVARKLLPIKVVCFYTELPVEGSNFVLTRGSATLPGCTSVGIHKNHMDMTKFATVDDSGFIAVRETLGSWIKEVDANGSSLPDTVNQYSGNNRQYNNFGEGKQMIVGGSHFETEGDQNFTVLSEK</sequence>
<evidence type="ECO:0000313" key="2">
    <source>
        <dbReference type="Proteomes" id="UP000094569"/>
    </source>
</evidence>
<keyword evidence="2" id="KW-1185">Reference proteome</keyword>
<gene>
    <name evidence="1" type="ORF">SI65_04153</name>
</gene>
<evidence type="ECO:0000313" key="1">
    <source>
        <dbReference type="EMBL" id="ODM21100.1"/>
    </source>
</evidence>
<accession>A0A1E3BJG3</accession>
<dbReference type="AlphaFoldDB" id="A0A1E3BJG3"/>
<reference evidence="1 2" key="1">
    <citation type="journal article" date="2016" name="BMC Genomics">
        <title>Comparative genomic and transcriptomic analyses of the Fuzhuan brick tea-fermentation fungus Aspergillus cristatus.</title>
        <authorList>
            <person name="Ge Y."/>
            <person name="Wang Y."/>
            <person name="Liu Y."/>
            <person name="Tan Y."/>
            <person name="Ren X."/>
            <person name="Zhang X."/>
            <person name="Hyde K.D."/>
            <person name="Liu Y."/>
            <person name="Liu Z."/>
        </authorList>
    </citation>
    <scope>NUCLEOTIDE SEQUENCE [LARGE SCALE GENOMIC DNA]</scope>
    <source>
        <strain evidence="1 2">GZAAS20.1005</strain>
    </source>
</reference>
<comment type="caution">
    <text evidence="1">The sequence shown here is derived from an EMBL/GenBank/DDBJ whole genome shotgun (WGS) entry which is preliminary data.</text>
</comment>
<protein>
    <submittedName>
        <fullName evidence="1">Uncharacterized protein</fullName>
    </submittedName>
</protein>
<proteinExistence type="predicted"/>
<organism evidence="1 2">
    <name type="scientific">Aspergillus cristatus</name>
    <name type="common">Chinese Fuzhuan brick tea-fermentation fungus</name>
    <name type="synonym">Eurotium cristatum</name>
    <dbReference type="NCBI Taxonomy" id="573508"/>
    <lineage>
        <taxon>Eukaryota</taxon>
        <taxon>Fungi</taxon>
        <taxon>Dikarya</taxon>
        <taxon>Ascomycota</taxon>
        <taxon>Pezizomycotina</taxon>
        <taxon>Eurotiomycetes</taxon>
        <taxon>Eurotiomycetidae</taxon>
        <taxon>Eurotiales</taxon>
        <taxon>Aspergillaceae</taxon>
        <taxon>Aspergillus</taxon>
        <taxon>Aspergillus subgen. Aspergillus</taxon>
    </lineage>
</organism>
<dbReference type="OrthoDB" id="427518at2759"/>
<name>A0A1E3BJG3_ASPCR</name>
<dbReference type="Proteomes" id="UP000094569">
    <property type="component" value="Unassembled WGS sequence"/>
</dbReference>
<dbReference type="EMBL" id="JXNT01000003">
    <property type="protein sequence ID" value="ODM21100.1"/>
    <property type="molecule type" value="Genomic_DNA"/>
</dbReference>
<dbReference type="VEuPathDB" id="FungiDB:SI65_04153"/>